<reference evidence="6 7" key="1">
    <citation type="submission" date="2019-06" db="EMBL/GenBank/DDBJ databases">
        <title>Sequencing the genomes of 1000 actinobacteria strains.</title>
        <authorList>
            <person name="Klenk H.-P."/>
        </authorList>
    </citation>
    <scope>NUCLEOTIDE SEQUENCE [LARGE SCALE GENOMIC DNA]</scope>
    <source>
        <strain evidence="6 7">DSM 43186</strain>
    </source>
</reference>
<evidence type="ECO:0000256" key="1">
    <source>
        <dbReference type="ARBA" id="ARBA00010426"/>
    </source>
</evidence>
<dbReference type="AlphaFoldDB" id="A0A543J0C0"/>
<protein>
    <submittedName>
        <fullName evidence="6">Alkanesulfonate monooxygenase SsuD/methylene tetrahydromethanopterin reductase-like flavin-dependent oxidoreductase (Luciferase family)</fullName>
    </submittedName>
</protein>
<accession>A0A543J0C0</accession>
<dbReference type="PANTHER" id="PTHR30137">
    <property type="entry name" value="LUCIFERASE-LIKE MONOOXYGENASE"/>
    <property type="match status" value="1"/>
</dbReference>
<evidence type="ECO:0000256" key="4">
    <source>
        <dbReference type="ARBA" id="ARBA00023033"/>
    </source>
</evidence>
<dbReference type="GO" id="GO:0004497">
    <property type="term" value="F:monooxygenase activity"/>
    <property type="evidence" value="ECO:0007669"/>
    <property type="project" value="UniProtKB-KW"/>
</dbReference>
<gene>
    <name evidence="6" type="ORF">FHX40_3009</name>
</gene>
<dbReference type="RefSeq" id="WP_142260181.1">
    <property type="nucleotide sequence ID" value="NZ_BMPV01000001.1"/>
</dbReference>
<dbReference type="InterPro" id="IPR036661">
    <property type="entry name" value="Luciferase-like_sf"/>
</dbReference>
<evidence type="ECO:0000313" key="7">
    <source>
        <dbReference type="Proteomes" id="UP000319213"/>
    </source>
</evidence>
<keyword evidence="7" id="KW-1185">Reference proteome</keyword>
<name>A0A543J0C0_9ACTN</name>
<keyword evidence="3" id="KW-0560">Oxidoreductase</keyword>
<dbReference type="InterPro" id="IPR011251">
    <property type="entry name" value="Luciferase-like_dom"/>
</dbReference>
<evidence type="ECO:0000313" key="6">
    <source>
        <dbReference type="EMBL" id="TQM76276.1"/>
    </source>
</evidence>
<dbReference type="Gene3D" id="3.20.20.30">
    <property type="entry name" value="Luciferase-like domain"/>
    <property type="match status" value="1"/>
</dbReference>
<dbReference type="GO" id="GO:0016705">
    <property type="term" value="F:oxidoreductase activity, acting on paired donors, with incorporation or reduction of molecular oxygen"/>
    <property type="evidence" value="ECO:0007669"/>
    <property type="project" value="InterPro"/>
</dbReference>
<proteinExistence type="inferred from homology"/>
<keyword evidence="2" id="KW-0285">Flavoprotein</keyword>
<dbReference type="GO" id="GO:0005829">
    <property type="term" value="C:cytosol"/>
    <property type="evidence" value="ECO:0007669"/>
    <property type="project" value="TreeGrafter"/>
</dbReference>
<dbReference type="Pfam" id="PF00296">
    <property type="entry name" value="Bac_luciferase"/>
    <property type="match status" value="1"/>
</dbReference>
<dbReference type="Proteomes" id="UP000319213">
    <property type="component" value="Unassembled WGS sequence"/>
</dbReference>
<evidence type="ECO:0000256" key="2">
    <source>
        <dbReference type="ARBA" id="ARBA00022630"/>
    </source>
</evidence>
<dbReference type="PANTHER" id="PTHR30137:SF16">
    <property type="entry name" value="BLL0895 PROTEIN"/>
    <property type="match status" value="1"/>
</dbReference>
<dbReference type="SUPFAM" id="SSF51679">
    <property type="entry name" value="Bacterial luciferase-like"/>
    <property type="match status" value="1"/>
</dbReference>
<evidence type="ECO:0000259" key="5">
    <source>
        <dbReference type="Pfam" id="PF00296"/>
    </source>
</evidence>
<dbReference type="EMBL" id="VFPQ01000001">
    <property type="protein sequence ID" value="TQM76276.1"/>
    <property type="molecule type" value="Genomic_DNA"/>
</dbReference>
<evidence type="ECO:0000256" key="3">
    <source>
        <dbReference type="ARBA" id="ARBA00023002"/>
    </source>
</evidence>
<dbReference type="OrthoDB" id="3206024at2"/>
<keyword evidence="4 6" id="KW-0503">Monooxygenase</keyword>
<sequence>MTMTTVHAPVGLLYQMWEVREEATADLVRRAYEEFAFAEELGYDSVWVGEHHNVQDAPFYGRIPVPELLLARVAATTTRLRLGTGVKVLPGVPPQRSAEEMCLLDLVTDGRAEIGIGQGTAGPHDEESRRRRQARFREALGEILMLLRGDTSTGLPLLNVGPAPHLVERMWAACRDDASIEYIAEQGLNFVVGQAEVAEAQARYVARYRAAGGTGRVRGVRAVFIAEDRADAFARFESAFETYYAQIGRGRYAADATAAGLLPAQAVTLDERMRRACVIVGDPDDVAAGLREYLEVTGVDQLDLLVQFPGLAPEPTRRTLELFQRHVRPALAEVGGRG</sequence>
<comment type="caution">
    <text evidence="6">The sequence shown here is derived from an EMBL/GenBank/DDBJ whole genome shotgun (WGS) entry which is preliminary data.</text>
</comment>
<dbReference type="InterPro" id="IPR050766">
    <property type="entry name" value="Bact_Lucif_Oxidored"/>
</dbReference>
<organism evidence="6 7">
    <name type="scientific">Thermopolyspora flexuosa</name>
    <dbReference type="NCBI Taxonomy" id="103836"/>
    <lineage>
        <taxon>Bacteria</taxon>
        <taxon>Bacillati</taxon>
        <taxon>Actinomycetota</taxon>
        <taxon>Actinomycetes</taxon>
        <taxon>Streptosporangiales</taxon>
        <taxon>Streptosporangiaceae</taxon>
        <taxon>Thermopolyspora</taxon>
    </lineage>
</organism>
<comment type="similarity">
    <text evidence="1">Belongs to the bacterial luciferase oxidoreductase family.</text>
</comment>
<feature type="domain" description="Luciferase-like" evidence="5">
    <location>
        <begin position="28"/>
        <end position="300"/>
    </location>
</feature>